<reference evidence="1" key="1">
    <citation type="submission" date="2022-04" db="EMBL/GenBank/DDBJ databases">
        <title>Genome of the entomopathogenic fungus Entomophthora muscae.</title>
        <authorList>
            <person name="Elya C."/>
            <person name="Lovett B.R."/>
            <person name="Lee E."/>
            <person name="Macias A.M."/>
            <person name="Hajek A.E."/>
            <person name="De Bivort B.L."/>
            <person name="Kasson M.T."/>
            <person name="De Fine Licht H.H."/>
            <person name="Stajich J.E."/>
        </authorList>
    </citation>
    <scope>NUCLEOTIDE SEQUENCE</scope>
    <source>
        <strain evidence="1">Berkeley</strain>
    </source>
</reference>
<gene>
    <name evidence="1" type="ORF">DSO57_1034539</name>
</gene>
<comment type="caution">
    <text evidence="1">The sequence shown here is derived from an EMBL/GenBank/DDBJ whole genome shotgun (WGS) entry which is preliminary data.</text>
</comment>
<evidence type="ECO:0000313" key="2">
    <source>
        <dbReference type="Proteomes" id="UP001165960"/>
    </source>
</evidence>
<proteinExistence type="predicted"/>
<dbReference type="Proteomes" id="UP001165960">
    <property type="component" value="Unassembled WGS sequence"/>
</dbReference>
<keyword evidence="2" id="KW-1185">Reference proteome</keyword>
<accession>A0ACC2SZW5</accession>
<evidence type="ECO:0000313" key="1">
    <source>
        <dbReference type="EMBL" id="KAJ9067882.1"/>
    </source>
</evidence>
<organism evidence="1 2">
    <name type="scientific">Entomophthora muscae</name>
    <dbReference type="NCBI Taxonomy" id="34485"/>
    <lineage>
        <taxon>Eukaryota</taxon>
        <taxon>Fungi</taxon>
        <taxon>Fungi incertae sedis</taxon>
        <taxon>Zoopagomycota</taxon>
        <taxon>Entomophthoromycotina</taxon>
        <taxon>Entomophthoromycetes</taxon>
        <taxon>Entomophthorales</taxon>
        <taxon>Entomophthoraceae</taxon>
        <taxon>Entomophthora</taxon>
    </lineage>
</organism>
<protein>
    <submittedName>
        <fullName evidence="1">Uncharacterized protein</fullName>
    </submittedName>
</protein>
<sequence>MILLGIGLVIVFIAALASWDVICDSYVKRSCRIGVVIPLIASFFAAWLLKVSILIHSNMQLHFYFVLNSYVDQLKKDLFVLTNVDQVVIPVTPIFEQTPHLPVQETPHPEPPHAAMPQPYSGALV</sequence>
<name>A0ACC2SZW5_9FUNG</name>
<dbReference type="EMBL" id="QTSX02003839">
    <property type="protein sequence ID" value="KAJ9067882.1"/>
    <property type="molecule type" value="Genomic_DNA"/>
</dbReference>